<organism evidence="2 3">
    <name type="scientific">Thecamonas trahens ATCC 50062</name>
    <dbReference type="NCBI Taxonomy" id="461836"/>
    <lineage>
        <taxon>Eukaryota</taxon>
        <taxon>Apusozoa</taxon>
        <taxon>Apusomonadida</taxon>
        <taxon>Apusomonadidae</taxon>
        <taxon>Thecamonas</taxon>
    </lineage>
</organism>
<evidence type="ECO:0000256" key="1">
    <source>
        <dbReference type="SAM" id="MobiDB-lite"/>
    </source>
</evidence>
<feature type="compositionally biased region" description="Low complexity" evidence="1">
    <location>
        <begin position="150"/>
        <end position="166"/>
    </location>
</feature>
<keyword evidence="3" id="KW-1185">Reference proteome</keyword>
<feature type="region of interest" description="Disordered" evidence="1">
    <location>
        <begin position="35"/>
        <end position="99"/>
    </location>
</feature>
<proteinExistence type="predicted"/>
<feature type="compositionally biased region" description="Pro residues" evidence="1">
    <location>
        <begin position="139"/>
        <end position="149"/>
    </location>
</feature>
<dbReference type="GeneID" id="25568608"/>
<reference evidence="2 3" key="1">
    <citation type="submission" date="2010-05" db="EMBL/GenBank/DDBJ databases">
        <title>The Genome Sequence of Thecamonas trahens ATCC 50062.</title>
        <authorList>
            <consortium name="The Broad Institute Genome Sequencing Platform"/>
            <person name="Russ C."/>
            <person name="Cuomo C."/>
            <person name="Shea T."/>
            <person name="Young S.K."/>
            <person name="Zeng Q."/>
            <person name="Koehrsen M."/>
            <person name="Haas B."/>
            <person name="Borodovsky M."/>
            <person name="Guigo R."/>
            <person name="Alvarado L."/>
            <person name="Berlin A."/>
            <person name="Bochicchio J."/>
            <person name="Borenstein D."/>
            <person name="Chapman S."/>
            <person name="Chen Z."/>
            <person name="Freedman E."/>
            <person name="Gellesch M."/>
            <person name="Goldberg J."/>
            <person name="Griggs A."/>
            <person name="Gujja S."/>
            <person name="Heilman E."/>
            <person name="Heiman D."/>
            <person name="Hepburn T."/>
            <person name="Howarth C."/>
            <person name="Jen D."/>
            <person name="Larson L."/>
            <person name="Mehta T."/>
            <person name="Park D."/>
            <person name="Pearson M."/>
            <person name="Roberts A."/>
            <person name="Saif S."/>
            <person name="Shenoy N."/>
            <person name="Sisk P."/>
            <person name="Stolte C."/>
            <person name="Sykes S."/>
            <person name="Thomson T."/>
            <person name="Walk T."/>
            <person name="White J."/>
            <person name="Yandava C."/>
            <person name="Burger G."/>
            <person name="Gray M.W."/>
            <person name="Holland P.W.H."/>
            <person name="King N."/>
            <person name="Lang F.B.F."/>
            <person name="Roger A.J."/>
            <person name="Ruiz-Trillo I."/>
            <person name="Lander E."/>
            <person name="Nusbaum C."/>
        </authorList>
    </citation>
    <scope>NUCLEOTIDE SEQUENCE [LARGE SCALE GENOMIC DNA]</scope>
    <source>
        <strain evidence="2 3">ATCC 50062</strain>
    </source>
</reference>
<evidence type="ECO:0000313" key="3">
    <source>
        <dbReference type="Proteomes" id="UP000054408"/>
    </source>
</evidence>
<accession>A0A0L0DR81</accession>
<sequence>MPVDPRSRDALECSSEREWRSRVRCAAAKRRRKMARTAQKEGMTALRPSPKAARKSADTVFGHAAAVPEPPTSLRAPPSVSAPPSVLGRSAHTCSGPDDADAVRRALAKIQHCFRGERSGARHHRGSRYAACSDAPAVSPSPPPPPPPLVTHATPKPTRRAAIGRSARIRRSPASDDIASFDTSDDEYSTSDDESNVPSCESSSSSDLPLLPPTPARTGVAREIDSWRGLVVGYASLMAKSGMQTSRHHAAVQVMLAESCFIQASSDSAATPPPMAPIGYDDFTSGFF</sequence>
<feature type="compositionally biased region" description="Low complexity" evidence="1">
    <location>
        <begin position="196"/>
        <end position="209"/>
    </location>
</feature>
<name>A0A0L0DR81_THETB</name>
<dbReference type="EMBL" id="GL349491">
    <property type="protein sequence ID" value="KNC54526.1"/>
    <property type="molecule type" value="Genomic_DNA"/>
</dbReference>
<feature type="region of interest" description="Disordered" evidence="1">
    <location>
        <begin position="113"/>
        <end position="217"/>
    </location>
</feature>
<gene>
    <name evidence="2" type="ORF">AMSG_10372</name>
</gene>
<protein>
    <submittedName>
        <fullName evidence="2">Uncharacterized protein</fullName>
    </submittedName>
</protein>
<evidence type="ECO:0000313" key="2">
    <source>
        <dbReference type="EMBL" id="KNC54526.1"/>
    </source>
</evidence>
<dbReference type="Proteomes" id="UP000054408">
    <property type="component" value="Unassembled WGS sequence"/>
</dbReference>
<feature type="compositionally biased region" description="Low complexity" evidence="1">
    <location>
        <begin position="76"/>
        <end position="86"/>
    </location>
</feature>
<dbReference type="RefSeq" id="XP_013753543.1">
    <property type="nucleotide sequence ID" value="XM_013898089.1"/>
</dbReference>
<dbReference type="AlphaFoldDB" id="A0A0L0DR81"/>
<feature type="compositionally biased region" description="Acidic residues" evidence="1">
    <location>
        <begin position="183"/>
        <end position="195"/>
    </location>
</feature>